<comment type="caution">
    <text evidence="1">The sequence shown here is derived from an EMBL/GenBank/DDBJ whole genome shotgun (WGS) entry which is preliminary data.</text>
</comment>
<sequence length="111" mass="11903">MKEVIVTVFGTNAPVMSSCCCGPSCNDGCCGSTKTMQEEADSLKEALVQEFGEIISFSYIDVESSEMNNFPEIAKIMNRVKLPLITLNGEPRFHGGISSGMVSEAVSDLAK</sequence>
<protein>
    <submittedName>
        <fullName evidence="1">Uncharacterized protein</fullName>
    </submittedName>
</protein>
<gene>
    <name evidence="1" type="ORF">SPSYN_02933</name>
</gene>
<dbReference type="PROSITE" id="PS51257">
    <property type="entry name" value="PROKAR_LIPOPROTEIN"/>
    <property type="match status" value="1"/>
</dbReference>
<keyword evidence="2" id="KW-1185">Reference proteome</keyword>
<evidence type="ECO:0000313" key="2">
    <source>
        <dbReference type="Proteomes" id="UP000798488"/>
    </source>
</evidence>
<organism evidence="1 2">
    <name type="scientific">Sporotomaculum syntrophicum</name>
    <dbReference type="NCBI Taxonomy" id="182264"/>
    <lineage>
        <taxon>Bacteria</taxon>
        <taxon>Bacillati</taxon>
        <taxon>Bacillota</taxon>
        <taxon>Clostridia</taxon>
        <taxon>Eubacteriales</taxon>
        <taxon>Desulfallaceae</taxon>
        <taxon>Sporotomaculum</taxon>
    </lineage>
</organism>
<dbReference type="AlphaFoldDB" id="A0A9D2WNI4"/>
<dbReference type="EMBL" id="LSRS01000008">
    <property type="protein sequence ID" value="KAF1084021.1"/>
    <property type="molecule type" value="Genomic_DNA"/>
</dbReference>
<proteinExistence type="predicted"/>
<accession>A0A9D2WNI4</accession>
<reference evidence="1" key="1">
    <citation type="submission" date="2016-02" db="EMBL/GenBank/DDBJ databases">
        <title>Draft Genome Sequence of Sporotomaculum syntrophicum Strain FB, a Syntrophic Benzoate Degrader.</title>
        <authorList>
            <person name="Nobu M.K."/>
            <person name="Narihiro T."/>
            <person name="Qiu Y.-L."/>
            <person name="Ohashi A."/>
            <person name="Liu W.-T."/>
            <person name="Yuji S."/>
        </authorList>
    </citation>
    <scope>NUCLEOTIDE SEQUENCE</scope>
    <source>
        <strain evidence="1">FB</strain>
    </source>
</reference>
<evidence type="ECO:0000313" key="1">
    <source>
        <dbReference type="EMBL" id="KAF1084021.1"/>
    </source>
</evidence>
<name>A0A9D2WNI4_9FIRM</name>
<dbReference type="Proteomes" id="UP000798488">
    <property type="component" value="Unassembled WGS sequence"/>
</dbReference>